<organism evidence="1 2">
    <name type="scientific">Azorhizobium oxalatiphilum</name>
    <dbReference type="NCBI Taxonomy" id="980631"/>
    <lineage>
        <taxon>Bacteria</taxon>
        <taxon>Pseudomonadati</taxon>
        <taxon>Pseudomonadota</taxon>
        <taxon>Alphaproteobacteria</taxon>
        <taxon>Hyphomicrobiales</taxon>
        <taxon>Xanthobacteraceae</taxon>
        <taxon>Azorhizobium</taxon>
    </lineage>
</organism>
<dbReference type="SUPFAM" id="SSF48452">
    <property type="entry name" value="TPR-like"/>
    <property type="match status" value="1"/>
</dbReference>
<dbReference type="Gene3D" id="1.25.40.10">
    <property type="entry name" value="Tetratricopeptide repeat domain"/>
    <property type="match status" value="1"/>
</dbReference>
<sequence length="285" mass="31274">MPLALPAAAGDLALDRDQRYVAYMPFGFVSFQDWQLGNGDQFGLYWPIGREGGAPIVAETFHDDGSVMPGFSGIDSFLAATRDLDEADHPGFPTLADDPRSPLALYEEARRLLKAQRVEDAIHRLEAAIAVLPEYTSALALLASQYLRLGGMDAACRMAVRATISPPSFGCEAHVSRMKAWLAQQEHAPEDLRDDPVWLHRRALEPLPSGGQKESPAYGVALKVIAAYEARGEIVPALTLMQSYGEYMGSETSAFWERNGFSPTEHRARQVELSARLPHGPRVLV</sequence>
<gene>
    <name evidence="1" type="primary">yfbP</name>
    <name evidence="1" type="ORF">GCM10007301_06410</name>
</gene>
<evidence type="ECO:0000313" key="2">
    <source>
        <dbReference type="Proteomes" id="UP000606044"/>
    </source>
</evidence>
<evidence type="ECO:0008006" key="3">
    <source>
        <dbReference type="Google" id="ProtNLM"/>
    </source>
</evidence>
<dbReference type="Proteomes" id="UP000606044">
    <property type="component" value="Unassembled WGS sequence"/>
</dbReference>
<keyword evidence="2" id="KW-1185">Reference proteome</keyword>
<proteinExistence type="predicted"/>
<evidence type="ECO:0000313" key="1">
    <source>
        <dbReference type="EMBL" id="GGF49867.1"/>
    </source>
</evidence>
<accession>A0A917BPW4</accession>
<dbReference type="InterPro" id="IPR011990">
    <property type="entry name" value="TPR-like_helical_dom_sf"/>
</dbReference>
<dbReference type="EMBL" id="BMCT01000001">
    <property type="protein sequence ID" value="GGF49867.1"/>
    <property type="molecule type" value="Genomic_DNA"/>
</dbReference>
<dbReference type="RefSeq" id="WP_188575327.1">
    <property type="nucleotide sequence ID" value="NZ_BMCT01000001.1"/>
</dbReference>
<protein>
    <recommendedName>
        <fullName evidence="3">Tetratricopeptide repeat protein</fullName>
    </recommendedName>
</protein>
<reference evidence="1" key="1">
    <citation type="journal article" date="2014" name="Int. J. Syst. Evol. Microbiol.">
        <title>Complete genome sequence of Corynebacterium casei LMG S-19264T (=DSM 44701T), isolated from a smear-ripened cheese.</title>
        <authorList>
            <consortium name="US DOE Joint Genome Institute (JGI-PGF)"/>
            <person name="Walter F."/>
            <person name="Albersmeier A."/>
            <person name="Kalinowski J."/>
            <person name="Ruckert C."/>
        </authorList>
    </citation>
    <scope>NUCLEOTIDE SEQUENCE</scope>
    <source>
        <strain evidence="1">CCM 7897</strain>
    </source>
</reference>
<name>A0A917BPW4_9HYPH</name>
<dbReference type="AlphaFoldDB" id="A0A917BPW4"/>
<reference evidence="1" key="2">
    <citation type="submission" date="2020-09" db="EMBL/GenBank/DDBJ databases">
        <authorList>
            <person name="Sun Q."/>
            <person name="Sedlacek I."/>
        </authorList>
    </citation>
    <scope>NUCLEOTIDE SEQUENCE</scope>
    <source>
        <strain evidence="1">CCM 7897</strain>
    </source>
</reference>
<comment type="caution">
    <text evidence="1">The sequence shown here is derived from an EMBL/GenBank/DDBJ whole genome shotgun (WGS) entry which is preliminary data.</text>
</comment>